<sequence>MVELLKDLPEDANGVAVIVHQLGLHDVLGVIYVGGKSYEVRFDPPSPNFPEGSVCIGYGHGNLESCAKEMGIGGRGFIMETILVIGYNTPKSERSKLNFMKGGQMTLIILLDNKVAYVEITLRCYCGCPWCYKCGEAHPKAAHVPFEVIVARIDWLVKYTDCNAIGLIGGEPVLHPQLKEICEYVLRLGKYLRITTSGKTSRREAQNLKYLLDLYREGLIAIDLSLQPGRNEKEYVNFVRLIKEAMVERRANLLKRGWTVEQDLRTMVSMEKSLVEDRTRVMKLLKLLLETSDYSLSSIDCDCTEMMETLGKNYLAFGDSGNWFYKYWKDPDDIQIRHTIDLMGLTLFDKNFDGSTHVIGAKGPVCGVGPAKIMEKQISLSPVLIRSDGEMMFVIPRCIPAKYGMCNVDLHQERDQIYEVVVKSLQRIGAIVYLANRKKAADNCGPDGKELPCTECPLDHMCDACYASERK</sequence>
<feature type="domain" description="Radical SAM core" evidence="5">
    <location>
        <begin position="110"/>
        <end position="316"/>
    </location>
</feature>
<dbReference type="Proteomes" id="UP000034172">
    <property type="component" value="Unassembled WGS sequence"/>
</dbReference>
<dbReference type="AlphaFoldDB" id="A0A0G1JYU2"/>
<comment type="caution">
    <text evidence="6">The sequence shown here is derived from an EMBL/GenBank/DDBJ whole genome shotgun (WGS) entry which is preliminary data.</text>
</comment>
<gene>
    <name evidence="6" type="ORF">UW41_C0012G0010</name>
</gene>
<dbReference type="CDD" id="cd01335">
    <property type="entry name" value="Radical_SAM"/>
    <property type="match status" value="1"/>
</dbReference>
<evidence type="ECO:0000313" key="6">
    <source>
        <dbReference type="EMBL" id="KKT49072.1"/>
    </source>
</evidence>
<name>A0A0G1JYU2_9BACT</name>
<dbReference type="Gene3D" id="3.20.20.70">
    <property type="entry name" value="Aldolase class I"/>
    <property type="match status" value="1"/>
</dbReference>
<keyword evidence="1" id="KW-0949">S-adenosyl-L-methionine</keyword>
<evidence type="ECO:0000313" key="7">
    <source>
        <dbReference type="Proteomes" id="UP000034172"/>
    </source>
</evidence>
<keyword evidence="4" id="KW-0411">Iron-sulfur</keyword>
<dbReference type="GO" id="GO:0046872">
    <property type="term" value="F:metal ion binding"/>
    <property type="evidence" value="ECO:0007669"/>
    <property type="project" value="UniProtKB-KW"/>
</dbReference>
<dbReference type="GO" id="GO:0051536">
    <property type="term" value="F:iron-sulfur cluster binding"/>
    <property type="evidence" value="ECO:0007669"/>
    <property type="project" value="UniProtKB-KW"/>
</dbReference>
<accession>A0A0G1JYU2</accession>
<dbReference type="EMBL" id="LCIE01000012">
    <property type="protein sequence ID" value="KKT49072.1"/>
    <property type="molecule type" value="Genomic_DNA"/>
</dbReference>
<keyword evidence="3" id="KW-0408">Iron</keyword>
<evidence type="ECO:0000256" key="3">
    <source>
        <dbReference type="ARBA" id="ARBA00023004"/>
    </source>
</evidence>
<dbReference type="PANTHER" id="PTHR11228:SF7">
    <property type="entry name" value="PQQA PEPTIDE CYCLASE"/>
    <property type="match status" value="1"/>
</dbReference>
<evidence type="ECO:0000259" key="5">
    <source>
        <dbReference type="PROSITE" id="PS51918"/>
    </source>
</evidence>
<keyword evidence="2" id="KW-0479">Metal-binding</keyword>
<dbReference type="Pfam" id="PF04055">
    <property type="entry name" value="Radical_SAM"/>
    <property type="match status" value="1"/>
</dbReference>
<dbReference type="STRING" id="1618392.UW41_C0012G0010"/>
<evidence type="ECO:0000256" key="2">
    <source>
        <dbReference type="ARBA" id="ARBA00022723"/>
    </source>
</evidence>
<dbReference type="PROSITE" id="PS51918">
    <property type="entry name" value="RADICAL_SAM"/>
    <property type="match status" value="1"/>
</dbReference>
<dbReference type="PANTHER" id="PTHR11228">
    <property type="entry name" value="RADICAL SAM DOMAIN PROTEIN"/>
    <property type="match status" value="1"/>
</dbReference>
<protein>
    <submittedName>
        <fullName evidence="6">Radical SAM domain protein</fullName>
    </submittedName>
</protein>
<dbReference type="InterPro" id="IPR050377">
    <property type="entry name" value="Radical_SAM_PqqE_MftC-like"/>
</dbReference>
<dbReference type="GO" id="GO:0003824">
    <property type="term" value="F:catalytic activity"/>
    <property type="evidence" value="ECO:0007669"/>
    <property type="project" value="InterPro"/>
</dbReference>
<dbReference type="InterPro" id="IPR013785">
    <property type="entry name" value="Aldolase_TIM"/>
</dbReference>
<organism evidence="6 7">
    <name type="scientific">Candidatus Collierbacteria bacterium GW2011_GWC2_44_18</name>
    <dbReference type="NCBI Taxonomy" id="1618392"/>
    <lineage>
        <taxon>Bacteria</taxon>
        <taxon>Candidatus Collieribacteriota</taxon>
    </lineage>
</organism>
<evidence type="ECO:0000256" key="4">
    <source>
        <dbReference type="ARBA" id="ARBA00023014"/>
    </source>
</evidence>
<reference evidence="6 7" key="1">
    <citation type="journal article" date="2015" name="Nature">
        <title>rRNA introns, odd ribosomes, and small enigmatic genomes across a large radiation of phyla.</title>
        <authorList>
            <person name="Brown C.T."/>
            <person name="Hug L.A."/>
            <person name="Thomas B.C."/>
            <person name="Sharon I."/>
            <person name="Castelle C.J."/>
            <person name="Singh A."/>
            <person name="Wilkins M.J."/>
            <person name="Williams K.H."/>
            <person name="Banfield J.F."/>
        </authorList>
    </citation>
    <scope>NUCLEOTIDE SEQUENCE [LARGE SCALE GENOMIC DNA]</scope>
</reference>
<dbReference type="SUPFAM" id="SSF102114">
    <property type="entry name" value="Radical SAM enzymes"/>
    <property type="match status" value="1"/>
</dbReference>
<evidence type="ECO:0000256" key="1">
    <source>
        <dbReference type="ARBA" id="ARBA00022691"/>
    </source>
</evidence>
<dbReference type="SFLD" id="SFLDS00029">
    <property type="entry name" value="Radical_SAM"/>
    <property type="match status" value="1"/>
</dbReference>
<proteinExistence type="predicted"/>
<dbReference type="InterPro" id="IPR058240">
    <property type="entry name" value="rSAM_sf"/>
</dbReference>
<dbReference type="InterPro" id="IPR007197">
    <property type="entry name" value="rSAM"/>
</dbReference>